<name>A0A1Y5E583_COLPS</name>
<protein>
    <submittedName>
        <fullName evidence="2">Uncharacterized protein</fullName>
    </submittedName>
</protein>
<evidence type="ECO:0000256" key="1">
    <source>
        <dbReference type="SAM" id="SignalP"/>
    </source>
</evidence>
<sequence>MKMWSRLLAVMLLISSSDAIADGMVVDKVYHPYVLPNEREFEWRLMSRQTDSNTLIGQRIAYGQSISETVMVEGYLIGEKTETEDFGLQAYEVEIRWMLTEQGELWADWGMLFEVEKQHKSNDWEVTTGIIFEKEFGRTSLTMNLFGIYEWGETIQDEIEVEFRLKYRYRWMPQIQPAIEVYTGEDYFGIGPAFMGIQRFDGQKQLKWEAGFITEVSNSGKDHSLRVALEYEF</sequence>
<proteinExistence type="predicted"/>
<accession>A0A1Y5E583</accession>
<keyword evidence="1" id="KW-0732">Signal</keyword>
<reference evidence="3" key="1">
    <citation type="journal article" date="2017" name="Proc. Natl. Acad. Sci. U.S.A.">
        <title>Simulation of Deepwater Horizon oil plume reveals substrate specialization within a complex community of hydrocarbon degraders.</title>
        <authorList>
            <person name="Hu P."/>
            <person name="Dubinsky E.A."/>
            <person name="Probst A.J."/>
            <person name="Wang J."/>
            <person name="Sieber C.M.K."/>
            <person name="Tom L.M."/>
            <person name="Gardinali P."/>
            <person name="Banfield J.F."/>
            <person name="Atlas R.M."/>
            <person name="Andersen G.L."/>
        </authorList>
    </citation>
    <scope>NUCLEOTIDE SEQUENCE [LARGE SCALE GENOMIC DNA]</scope>
</reference>
<feature type="chain" id="PRO_5012305852" evidence="1">
    <location>
        <begin position="22"/>
        <end position="233"/>
    </location>
</feature>
<organism evidence="2 3">
    <name type="scientific">Colwellia psychrerythraea</name>
    <name type="common">Vibrio psychroerythus</name>
    <dbReference type="NCBI Taxonomy" id="28229"/>
    <lineage>
        <taxon>Bacteria</taxon>
        <taxon>Pseudomonadati</taxon>
        <taxon>Pseudomonadota</taxon>
        <taxon>Gammaproteobacteria</taxon>
        <taxon>Alteromonadales</taxon>
        <taxon>Colwelliaceae</taxon>
        <taxon>Colwellia</taxon>
    </lineage>
</organism>
<dbReference type="AlphaFoldDB" id="A0A1Y5E583"/>
<gene>
    <name evidence="2" type="ORF">A9Q75_14575</name>
</gene>
<evidence type="ECO:0000313" key="2">
    <source>
        <dbReference type="EMBL" id="OUR77938.1"/>
    </source>
</evidence>
<dbReference type="Proteomes" id="UP000243053">
    <property type="component" value="Unassembled WGS sequence"/>
</dbReference>
<comment type="caution">
    <text evidence="2">The sequence shown here is derived from an EMBL/GenBank/DDBJ whole genome shotgun (WGS) entry which is preliminary data.</text>
</comment>
<evidence type="ECO:0000313" key="3">
    <source>
        <dbReference type="Proteomes" id="UP000243053"/>
    </source>
</evidence>
<feature type="signal peptide" evidence="1">
    <location>
        <begin position="1"/>
        <end position="21"/>
    </location>
</feature>
<dbReference type="EMBL" id="MAAF01000084">
    <property type="protein sequence ID" value="OUR77938.1"/>
    <property type="molecule type" value="Genomic_DNA"/>
</dbReference>